<sequence length="321" mass="36670">MRFIFAGVRSQNIASTAPHVNPTSLLIILIQSRRGSKSNYKNSHWDNQAPNDALPRNVKVTLTAELDKFLRQRVEKSNGSFLELLGPGPSFLFALLGMKINGKIGFSCQTVPIGNRIDYGMSSHCTWFHKYTTIFRIKFSRFLMKKIWPSVFYSIRVGEEPTRVKQKPSQDDPVQTPFFVARRSYHFEGTGRSYVVPRSFETRKNGVNFFVLGTTYRIRHYQEKDNGNALHYTSSFMEIHRKDLPRGKDDLIRIVMRVPIIAFARRAHVVYLKEVGPPCFSHGTILFPAEPTFPSVHRDKNVGLAPTVLPRKKGLTKPGSR</sequence>
<dbReference type="Proteomes" id="UP001172457">
    <property type="component" value="Unassembled WGS sequence"/>
</dbReference>
<dbReference type="AlphaFoldDB" id="A0AA38SAK5"/>
<comment type="caution">
    <text evidence="1">The sequence shown here is derived from an EMBL/GenBank/DDBJ whole genome shotgun (WGS) entry which is preliminary data.</text>
</comment>
<protein>
    <submittedName>
        <fullName evidence="1">Uncharacterized protein</fullName>
    </submittedName>
</protein>
<dbReference type="EMBL" id="JARYMX010000330">
    <property type="protein sequence ID" value="KAJ9535338.1"/>
    <property type="molecule type" value="Genomic_DNA"/>
</dbReference>
<proteinExistence type="predicted"/>
<keyword evidence="2" id="KW-1185">Reference proteome</keyword>
<gene>
    <name evidence="1" type="ORF">OSB04_un001553</name>
</gene>
<organism evidence="1 2">
    <name type="scientific">Centaurea solstitialis</name>
    <name type="common">yellow star-thistle</name>
    <dbReference type="NCBI Taxonomy" id="347529"/>
    <lineage>
        <taxon>Eukaryota</taxon>
        <taxon>Viridiplantae</taxon>
        <taxon>Streptophyta</taxon>
        <taxon>Embryophyta</taxon>
        <taxon>Tracheophyta</taxon>
        <taxon>Spermatophyta</taxon>
        <taxon>Magnoliopsida</taxon>
        <taxon>eudicotyledons</taxon>
        <taxon>Gunneridae</taxon>
        <taxon>Pentapetalae</taxon>
        <taxon>asterids</taxon>
        <taxon>campanulids</taxon>
        <taxon>Asterales</taxon>
        <taxon>Asteraceae</taxon>
        <taxon>Carduoideae</taxon>
        <taxon>Cardueae</taxon>
        <taxon>Centaureinae</taxon>
        <taxon>Centaurea</taxon>
    </lineage>
</organism>
<evidence type="ECO:0000313" key="2">
    <source>
        <dbReference type="Proteomes" id="UP001172457"/>
    </source>
</evidence>
<accession>A0AA38SAK5</accession>
<evidence type="ECO:0000313" key="1">
    <source>
        <dbReference type="EMBL" id="KAJ9535338.1"/>
    </source>
</evidence>
<name>A0AA38SAK5_9ASTR</name>
<reference evidence="1" key="1">
    <citation type="submission" date="2023-03" db="EMBL/GenBank/DDBJ databases">
        <title>Chromosome-scale reference genome and RAD-based genetic map of yellow starthistle (Centaurea solstitialis) reveal putative structural variation and QTLs associated with invader traits.</title>
        <authorList>
            <person name="Reatini B."/>
            <person name="Cang F.A."/>
            <person name="Jiang Q."/>
            <person name="Mckibben M.T.W."/>
            <person name="Barker M.S."/>
            <person name="Rieseberg L.H."/>
            <person name="Dlugosch K.M."/>
        </authorList>
    </citation>
    <scope>NUCLEOTIDE SEQUENCE</scope>
    <source>
        <strain evidence="1">CAN-66</strain>
        <tissue evidence="1">Leaf</tissue>
    </source>
</reference>